<dbReference type="GO" id="GO:0051539">
    <property type="term" value="F:4 iron, 4 sulfur cluster binding"/>
    <property type="evidence" value="ECO:0007669"/>
    <property type="project" value="UniProtKB-KW"/>
</dbReference>
<accession>G4TW11</accession>
<protein>
    <recommendedName>
        <fullName evidence="5">Iron hydrogenase large subunit C-terminal domain-containing protein</fullName>
    </recommendedName>
</protein>
<dbReference type="InterPro" id="IPR009016">
    <property type="entry name" value="Fe_hydrogenase"/>
</dbReference>
<feature type="domain" description="Iron hydrogenase large subunit C-terminal" evidence="5">
    <location>
        <begin position="107"/>
        <end position="125"/>
    </location>
</feature>
<keyword evidence="2" id="KW-0004">4Fe-4S</keyword>
<evidence type="ECO:0000259" key="5">
    <source>
        <dbReference type="Pfam" id="PF02906"/>
    </source>
</evidence>
<feature type="compositionally biased region" description="Gly residues" evidence="4">
    <location>
        <begin position="58"/>
        <end position="75"/>
    </location>
</feature>
<keyword evidence="2" id="KW-0479">Metal-binding</keyword>
<dbReference type="STRING" id="1109443.G4TW11"/>
<evidence type="ECO:0000313" key="7">
    <source>
        <dbReference type="Proteomes" id="UP000007148"/>
    </source>
</evidence>
<dbReference type="Gene3D" id="3.40.50.1780">
    <property type="match status" value="1"/>
</dbReference>
<keyword evidence="2" id="KW-0408">Iron</keyword>
<keyword evidence="7" id="KW-1185">Reference proteome</keyword>
<dbReference type="InParanoid" id="G4TW11"/>
<evidence type="ECO:0000256" key="2">
    <source>
        <dbReference type="ARBA" id="ARBA00022485"/>
    </source>
</evidence>
<comment type="similarity">
    <text evidence="1">Belongs to the NARF family.</text>
</comment>
<dbReference type="Pfam" id="PF02906">
    <property type="entry name" value="Fe_hyd_lg_C"/>
    <property type="match status" value="1"/>
</dbReference>
<dbReference type="Proteomes" id="UP000007148">
    <property type="component" value="Unassembled WGS sequence"/>
</dbReference>
<dbReference type="SUPFAM" id="SSF53920">
    <property type="entry name" value="Fe-only hydrogenase"/>
    <property type="match status" value="1"/>
</dbReference>
<feature type="region of interest" description="Disordered" evidence="4">
    <location>
        <begin position="124"/>
        <end position="173"/>
    </location>
</feature>
<sequence length="180" mass="19239">MERERPHGKACNIRTKIIRTTNYEGVVIEAVNQFNQTEVVFRDAKYCGCGNLQKCGQKGGQGSEGGGPGPAGGATWGRVPGVAAALRGRRARKGDDTEIQAQIGDDRSYDYVEVMACPAGCVNGGGQARRPAKPEESGDVANLVNGDTAGMGSRWGHRDASRPSSRHTGMSTKTILYWNR</sequence>
<evidence type="ECO:0000256" key="4">
    <source>
        <dbReference type="SAM" id="MobiDB-lite"/>
    </source>
</evidence>
<dbReference type="Gene3D" id="3.40.950.10">
    <property type="entry name" value="Fe-only Hydrogenase (Larger Subunit), Chain L, domain 3"/>
    <property type="match status" value="1"/>
</dbReference>
<feature type="region of interest" description="Disordered" evidence="4">
    <location>
        <begin position="58"/>
        <end position="78"/>
    </location>
</feature>
<feature type="compositionally biased region" description="Polar residues" evidence="4">
    <location>
        <begin position="162"/>
        <end position="173"/>
    </location>
</feature>
<dbReference type="HOGENOM" id="CLU_1496807_0_0_1"/>
<evidence type="ECO:0000256" key="3">
    <source>
        <dbReference type="ARBA" id="ARBA00023014"/>
    </source>
</evidence>
<dbReference type="EMBL" id="CAFZ01000462">
    <property type="protein sequence ID" value="CCA75504.1"/>
    <property type="molecule type" value="Genomic_DNA"/>
</dbReference>
<evidence type="ECO:0000313" key="6">
    <source>
        <dbReference type="EMBL" id="CCA75504.1"/>
    </source>
</evidence>
<dbReference type="AlphaFoldDB" id="G4TW11"/>
<gene>
    <name evidence="6" type="ORF">PIIN_09487</name>
</gene>
<name>G4TW11_SERID</name>
<evidence type="ECO:0000256" key="1">
    <source>
        <dbReference type="ARBA" id="ARBA00006596"/>
    </source>
</evidence>
<keyword evidence="3" id="KW-0411">Iron-sulfur</keyword>
<organism evidence="6 7">
    <name type="scientific">Serendipita indica (strain DSM 11827)</name>
    <name type="common">Root endophyte fungus</name>
    <name type="synonym">Piriformospora indica</name>
    <dbReference type="NCBI Taxonomy" id="1109443"/>
    <lineage>
        <taxon>Eukaryota</taxon>
        <taxon>Fungi</taxon>
        <taxon>Dikarya</taxon>
        <taxon>Basidiomycota</taxon>
        <taxon>Agaricomycotina</taxon>
        <taxon>Agaricomycetes</taxon>
        <taxon>Sebacinales</taxon>
        <taxon>Serendipitaceae</taxon>
        <taxon>Serendipita</taxon>
    </lineage>
</organism>
<reference evidence="6 7" key="1">
    <citation type="journal article" date="2011" name="PLoS Pathog.">
        <title>Endophytic Life Strategies Decoded by Genome and Transcriptome Analyses of the Mutualistic Root Symbiont Piriformospora indica.</title>
        <authorList>
            <person name="Zuccaro A."/>
            <person name="Lahrmann U."/>
            <person name="Guldener U."/>
            <person name="Langen G."/>
            <person name="Pfiffi S."/>
            <person name="Biedenkopf D."/>
            <person name="Wong P."/>
            <person name="Samans B."/>
            <person name="Grimm C."/>
            <person name="Basiewicz M."/>
            <person name="Murat C."/>
            <person name="Martin F."/>
            <person name="Kogel K.H."/>
        </authorList>
    </citation>
    <scope>NUCLEOTIDE SEQUENCE [LARGE SCALE GENOMIC DNA]</scope>
    <source>
        <strain evidence="6 7">DSM 11827</strain>
    </source>
</reference>
<dbReference type="OrthoDB" id="10253113at2759"/>
<proteinExistence type="inferred from homology"/>
<comment type="caution">
    <text evidence="6">The sequence shown here is derived from an EMBL/GenBank/DDBJ whole genome shotgun (WGS) entry which is preliminary data.</text>
</comment>
<dbReference type="InterPro" id="IPR004108">
    <property type="entry name" value="Fe_hydrogenase_lsu_C"/>
</dbReference>